<keyword evidence="4" id="KW-0378">Hydrolase</keyword>
<dbReference type="Pfam" id="PF00246">
    <property type="entry name" value="Peptidase_M14"/>
    <property type="match status" value="1"/>
</dbReference>
<feature type="chain" id="PRO_5039544153" evidence="8">
    <location>
        <begin position="26"/>
        <end position="395"/>
    </location>
</feature>
<keyword evidence="11" id="KW-1185">Reference proteome</keyword>
<evidence type="ECO:0000313" key="11">
    <source>
        <dbReference type="Proteomes" id="UP000269301"/>
    </source>
</evidence>
<dbReference type="PANTHER" id="PTHR11705">
    <property type="entry name" value="PROTEASE FAMILY M14 CARBOXYPEPTIDASE A,B"/>
    <property type="match status" value="1"/>
</dbReference>
<evidence type="ECO:0000256" key="4">
    <source>
        <dbReference type="ARBA" id="ARBA00022801"/>
    </source>
</evidence>
<gene>
    <name evidence="10" type="ORF">D8M06_19535</name>
</gene>
<dbReference type="InterPro" id="IPR000834">
    <property type="entry name" value="Peptidase_M14"/>
</dbReference>
<evidence type="ECO:0000256" key="2">
    <source>
        <dbReference type="ARBA" id="ARBA00005988"/>
    </source>
</evidence>
<keyword evidence="3" id="KW-0645">Protease</keyword>
<dbReference type="Gene3D" id="3.40.630.10">
    <property type="entry name" value="Zn peptidases"/>
    <property type="match status" value="1"/>
</dbReference>
<dbReference type="PANTHER" id="PTHR11705:SF143">
    <property type="entry name" value="SLL0236 PROTEIN"/>
    <property type="match status" value="1"/>
</dbReference>
<protein>
    <submittedName>
        <fullName evidence="10">Peptidase M14</fullName>
    </submittedName>
</protein>
<reference evidence="10 11" key="1">
    <citation type="journal article" date="2016" name="Int. J. Syst. Evol. Microbiol.">
        <title>Oceanobacillus halophilus sp. nov., a novel moderately halophilic bacterium from a hypersaline lake.</title>
        <authorList>
            <person name="Amoozegar M.A."/>
            <person name="Bagheri M."/>
            <person name="Makhdoumi A."/>
            <person name="Nikou M.M."/>
            <person name="Fazeli S.A.S."/>
            <person name="Schumann P."/>
            <person name="Sproer C."/>
            <person name="Sanchez-Porro C."/>
            <person name="Ventosa A."/>
        </authorList>
    </citation>
    <scope>NUCLEOTIDE SEQUENCE [LARGE SCALE GENOMIC DNA]</scope>
    <source>
        <strain evidence="10 11">DSM 23996</strain>
    </source>
</reference>
<dbReference type="SUPFAM" id="SSF53187">
    <property type="entry name" value="Zn-dependent exopeptidases"/>
    <property type="match status" value="1"/>
</dbReference>
<comment type="similarity">
    <text evidence="2 7">Belongs to the peptidase M14 family.</text>
</comment>
<dbReference type="SMART" id="SM00631">
    <property type="entry name" value="Zn_pept"/>
    <property type="match status" value="1"/>
</dbReference>
<evidence type="ECO:0000256" key="5">
    <source>
        <dbReference type="ARBA" id="ARBA00022833"/>
    </source>
</evidence>
<dbReference type="AlphaFoldDB" id="A0A494ZQI8"/>
<keyword evidence="8" id="KW-0732">Signal</keyword>
<comment type="caution">
    <text evidence="7">Lacks conserved residue(s) required for the propagation of feature annotation.</text>
</comment>
<evidence type="ECO:0000259" key="9">
    <source>
        <dbReference type="PROSITE" id="PS52035"/>
    </source>
</evidence>
<evidence type="ECO:0000256" key="8">
    <source>
        <dbReference type="SAM" id="SignalP"/>
    </source>
</evidence>
<dbReference type="GO" id="GO:0008270">
    <property type="term" value="F:zinc ion binding"/>
    <property type="evidence" value="ECO:0007669"/>
    <property type="project" value="InterPro"/>
</dbReference>
<evidence type="ECO:0000256" key="7">
    <source>
        <dbReference type="PROSITE-ProRule" id="PRU01379"/>
    </source>
</evidence>
<evidence type="ECO:0000256" key="3">
    <source>
        <dbReference type="ARBA" id="ARBA00022670"/>
    </source>
</evidence>
<feature type="domain" description="Peptidase M14" evidence="9">
    <location>
        <begin position="43"/>
        <end position="395"/>
    </location>
</feature>
<organism evidence="10 11">
    <name type="scientific">Oceanobacillus halophilus</name>
    <dbReference type="NCBI Taxonomy" id="930130"/>
    <lineage>
        <taxon>Bacteria</taxon>
        <taxon>Bacillati</taxon>
        <taxon>Bacillota</taxon>
        <taxon>Bacilli</taxon>
        <taxon>Bacillales</taxon>
        <taxon>Bacillaceae</taxon>
        <taxon>Oceanobacillus</taxon>
    </lineage>
</organism>
<evidence type="ECO:0000256" key="6">
    <source>
        <dbReference type="ARBA" id="ARBA00023049"/>
    </source>
</evidence>
<comment type="cofactor">
    <cofactor evidence="1">
        <name>Zn(2+)</name>
        <dbReference type="ChEBI" id="CHEBI:29105"/>
    </cofactor>
</comment>
<keyword evidence="6" id="KW-0482">Metalloprotease</keyword>
<dbReference type="OrthoDB" id="2433180at2"/>
<feature type="signal peptide" evidence="8">
    <location>
        <begin position="1"/>
        <end position="25"/>
    </location>
</feature>
<dbReference type="GO" id="GO:0006508">
    <property type="term" value="P:proteolysis"/>
    <property type="evidence" value="ECO:0007669"/>
    <property type="project" value="UniProtKB-KW"/>
</dbReference>
<sequence length="395" mass="43601">MKRRGRIALLSGALLLGTGLVTPVADTPVVSADTEVQKPAISGMISHEELTRKLEQIERISQGEVSVEVAGYSNHGREIYKATVGTGDKVVLIESEIHGNEKVGTKALLNIIKELGTSNKPEIRQLREELTIVAMPMVNPDATELNRRGNEMTWEEVVEDFPQLEGVSPTWNYYTYQNQYWDYSSNPGFDVNRDFNPDLDYVPQADDFPGQSSEPGWFITPEAQTIRDVYKGLQEEFGKVDVFVDLHHQGEYVIDGTDDPVTFSLSGVFVPDPSSPEGEKYSEYADTYDVEFSKQLNVAIYNAMQEMGNSPIGNISLYPQDLDLPGTALGSFALNGSGAVLFEVTGQTQSYGQKKLGQLTKAVERGLHGILNGVATGDVYELDADKYDDIPLTDR</sequence>
<dbReference type="GO" id="GO:0004181">
    <property type="term" value="F:metallocarboxypeptidase activity"/>
    <property type="evidence" value="ECO:0007669"/>
    <property type="project" value="InterPro"/>
</dbReference>
<comment type="caution">
    <text evidence="10">The sequence shown here is derived from an EMBL/GenBank/DDBJ whole genome shotgun (WGS) entry which is preliminary data.</text>
</comment>
<dbReference type="PROSITE" id="PS52035">
    <property type="entry name" value="PEPTIDASE_M14"/>
    <property type="match status" value="1"/>
</dbReference>
<dbReference type="Proteomes" id="UP000269301">
    <property type="component" value="Unassembled WGS sequence"/>
</dbReference>
<evidence type="ECO:0000313" key="10">
    <source>
        <dbReference type="EMBL" id="RKQ27561.1"/>
    </source>
</evidence>
<dbReference type="EMBL" id="RBZP01000041">
    <property type="protein sequence ID" value="RKQ27561.1"/>
    <property type="molecule type" value="Genomic_DNA"/>
</dbReference>
<name>A0A494ZQI8_9BACI</name>
<accession>A0A494ZQI8</accession>
<dbReference type="GO" id="GO:0005615">
    <property type="term" value="C:extracellular space"/>
    <property type="evidence" value="ECO:0007669"/>
    <property type="project" value="TreeGrafter"/>
</dbReference>
<evidence type="ECO:0000256" key="1">
    <source>
        <dbReference type="ARBA" id="ARBA00001947"/>
    </source>
</evidence>
<dbReference type="RefSeq" id="WP_121206241.1">
    <property type="nucleotide sequence ID" value="NZ_RBZP01000041.1"/>
</dbReference>
<proteinExistence type="inferred from homology"/>
<keyword evidence="5" id="KW-0862">Zinc</keyword>